<feature type="signal peptide" evidence="1">
    <location>
        <begin position="1"/>
        <end position="22"/>
    </location>
</feature>
<organism evidence="2 3">
    <name type="scientific">Pedobacter cryoconitis</name>
    <dbReference type="NCBI Taxonomy" id="188932"/>
    <lineage>
        <taxon>Bacteria</taxon>
        <taxon>Pseudomonadati</taxon>
        <taxon>Bacteroidota</taxon>
        <taxon>Sphingobacteriia</taxon>
        <taxon>Sphingobacteriales</taxon>
        <taxon>Sphingobacteriaceae</taxon>
        <taxon>Pedobacter</taxon>
    </lineage>
</organism>
<reference evidence="2 3" key="1">
    <citation type="submission" date="2020-08" db="EMBL/GenBank/DDBJ databases">
        <title>Genomic Encyclopedia of Type Strains, Phase IV (KMG-V): Genome sequencing to study the core and pangenomes of soil and plant-associated prokaryotes.</title>
        <authorList>
            <person name="Whitman W."/>
        </authorList>
    </citation>
    <scope>NUCLEOTIDE SEQUENCE [LARGE SCALE GENOMIC DNA]</scope>
    <source>
        <strain evidence="2 3">M2T3</strain>
    </source>
</reference>
<name>A0A7X0J2V5_9SPHI</name>
<protein>
    <recommendedName>
        <fullName evidence="4">Lipoprotein</fullName>
    </recommendedName>
</protein>
<dbReference type="AlphaFoldDB" id="A0A7X0J2V5"/>
<dbReference type="RefSeq" id="WP_184623200.1">
    <property type="nucleotide sequence ID" value="NZ_JACHCC010000002.1"/>
</dbReference>
<comment type="caution">
    <text evidence="2">The sequence shown here is derived from an EMBL/GenBank/DDBJ whole genome shotgun (WGS) entry which is preliminary data.</text>
</comment>
<feature type="chain" id="PRO_5030979777" description="Lipoprotein" evidence="1">
    <location>
        <begin position="23"/>
        <end position="140"/>
    </location>
</feature>
<proteinExistence type="predicted"/>
<keyword evidence="1" id="KW-0732">Signal</keyword>
<gene>
    <name evidence="2" type="ORF">HDF25_000914</name>
</gene>
<evidence type="ECO:0008006" key="4">
    <source>
        <dbReference type="Google" id="ProtNLM"/>
    </source>
</evidence>
<accession>A0A7X0J2V5</accession>
<evidence type="ECO:0000313" key="2">
    <source>
        <dbReference type="EMBL" id="MBB6498777.1"/>
    </source>
</evidence>
<evidence type="ECO:0000256" key="1">
    <source>
        <dbReference type="SAM" id="SignalP"/>
    </source>
</evidence>
<dbReference type="EMBL" id="JACHCC010000002">
    <property type="protein sequence ID" value="MBB6498777.1"/>
    <property type="molecule type" value="Genomic_DNA"/>
</dbReference>
<dbReference type="PROSITE" id="PS51257">
    <property type="entry name" value="PROKAR_LIPOPROTEIN"/>
    <property type="match status" value="1"/>
</dbReference>
<evidence type="ECO:0000313" key="3">
    <source>
        <dbReference type="Proteomes" id="UP000521017"/>
    </source>
</evidence>
<dbReference type="Proteomes" id="UP000521017">
    <property type="component" value="Unassembled WGS sequence"/>
</dbReference>
<sequence length="140" mass="15915">MKYTIKLLFIWIAAAATGCSHASDEIKIPYQAVAKNDTASLKIILKKKEFYGQLEVNYGGLYKDSGDVSGIVKGDTLKGTFYYQRYGKGTKRRIPIALLKKDHKLVMGVGEMEVFMNITFFKKSVPVDYQKAKFVFQRVR</sequence>